<reference evidence="12 13" key="1">
    <citation type="submission" date="2019-09" db="EMBL/GenBank/DDBJ databases">
        <title>Bird 10,000 Genomes (B10K) Project - Family phase.</title>
        <authorList>
            <person name="Zhang G."/>
        </authorList>
    </citation>
    <scope>NUCLEOTIDE SEQUENCE [LARGE SCALE GENOMIC DNA]</scope>
    <source>
        <strain evidence="12">B10K-LSUMZ-16893</strain>
    </source>
</reference>
<keyword evidence="4 10" id="KW-0202">Cytokine</keyword>
<keyword evidence="5 10" id="KW-0964">Secreted</keyword>
<dbReference type="PROSITE" id="PS00472">
    <property type="entry name" value="SMALL_CYTOKINES_CC"/>
    <property type="match status" value="1"/>
</dbReference>
<evidence type="ECO:0000256" key="9">
    <source>
        <dbReference type="ARBA" id="ARBA00046039"/>
    </source>
</evidence>
<evidence type="ECO:0000313" key="12">
    <source>
        <dbReference type="EMBL" id="NXA42814.1"/>
    </source>
</evidence>
<feature type="domain" description="Chemokine interleukin-8-like" evidence="11">
    <location>
        <begin position="6"/>
        <end position="64"/>
    </location>
</feature>
<dbReference type="InterPro" id="IPR036048">
    <property type="entry name" value="Interleukin_8-like_sf"/>
</dbReference>
<evidence type="ECO:0000256" key="1">
    <source>
        <dbReference type="ARBA" id="ARBA00004613"/>
    </source>
</evidence>
<name>A0A7K7VQS3_EUDEL</name>
<keyword evidence="6" id="KW-0732">Signal</keyword>
<dbReference type="CDD" id="cd00272">
    <property type="entry name" value="Chemokine_CC"/>
    <property type="match status" value="1"/>
</dbReference>
<proteinExistence type="inferred from homology"/>
<dbReference type="AlphaFoldDB" id="A0A7K7VQS3"/>
<comment type="caution">
    <text evidence="12">The sequence shown here is derived from an EMBL/GenBank/DDBJ whole genome shotgun (WGS) entry which is preliminary data.</text>
</comment>
<dbReference type="GO" id="GO:0008009">
    <property type="term" value="F:chemokine activity"/>
    <property type="evidence" value="ECO:0007669"/>
    <property type="project" value="InterPro"/>
</dbReference>
<dbReference type="SUPFAM" id="SSF54117">
    <property type="entry name" value="Interleukin 8-like chemokines"/>
    <property type="match status" value="1"/>
</dbReference>
<evidence type="ECO:0000256" key="2">
    <source>
        <dbReference type="ARBA" id="ARBA00010868"/>
    </source>
</evidence>
<accession>A0A7K7VQS3</accession>
<comment type="similarity">
    <text evidence="2 10">Belongs to the intercrine beta (chemokine CC) family.</text>
</comment>
<dbReference type="GO" id="GO:0006954">
    <property type="term" value="P:inflammatory response"/>
    <property type="evidence" value="ECO:0007669"/>
    <property type="project" value="UniProtKB-KW"/>
</dbReference>
<comment type="subcellular location">
    <subcellularLocation>
        <location evidence="1 10">Secreted</location>
    </subcellularLocation>
</comment>
<keyword evidence="13" id="KW-1185">Reference proteome</keyword>
<dbReference type="Proteomes" id="UP000533954">
    <property type="component" value="Unassembled WGS sequence"/>
</dbReference>
<dbReference type="InterPro" id="IPR001811">
    <property type="entry name" value="Chemokine_IL8-like_dom"/>
</dbReference>
<dbReference type="Pfam" id="PF00048">
    <property type="entry name" value="IL8"/>
    <property type="match status" value="1"/>
</dbReference>
<dbReference type="InterPro" id="IPR000827">
    <property type="entry name" value="Chemokine_CC_CS"/>
</dbReference>
<dbReference type="GO" id="GO:0005615">
    <property type="term" value="C:extracellular space"/>
    <property type="evidence" value="ECO:0007669"/>
    <property type="project" value="UniProtKB-KW"/>
</dbReference>
<evidence type="ECO:0000256" key="8">
    <source>
        <dbReference type="ARBA" id="ARBA00023198"/>
    </source>
</evidence>
<evidence type="ECO:0000259" key="11">
    <source>
        <dbReference type="SMART" id="SM00199"/>
    </source>
</evidence>
<keyword evidence="7" id="KW-1015">Disulfide bond</keyword>
<dbReference type="EMBL" id="VZSX01000241">
    <property type="protein sequence ID" value="NXA42814.1"/>
    <property type="molecule type" value="Genomic_DNA"/>
</dbReference>
<comment type="function">
    <text evidence="9">Chemokine, which displays chemotactic activity for T lymphocytes, preferentially Th2 cells, but not monocytes or granulocytes. Therefore plays an important role in a wide range of inflammatory and immunological processes. Acts by binding to CCR4 at T-cell surface. Mediates GM-CSF/CSF2-driven pain and inflammation. In the brain, required to maintain the typical, highly branched morphology of hippocampal microglia under homeostatic conditions. May be important for the appropriate adaptation of microglial morphology and synaptic plasticity to acute lipopolysaccharide (LPS)-induced neuroinflammation. Plays a role in wound healing, mainly by inducing fibroblast migration into the wound.</text>
</comment>
<evidence type="ECO:0000256" key="10">
    <source>
        <dbReference type="RuleBase" id="RU361150"/>
    </source>
</evidence>
<dbReference type="InterPro" id="IPR039809">
    <property type="entry name" value="Chemokine_b/g/d"/>
</dbReference>
<dbReference type="OrthoDB" id="9892424at2759"/>
<gene>
    <name evidence="12" type="primary">Ccl4_1</name>
    <name evidence="12" type="ORF">EUDELE_R02466</name>
</gene>
<dbReference type="PANTHER" id="PTHR12015">
    <property type="entry name" value="SMALL INDUCIBLE CYTOKINE A"/>
    <property type="match status" value="1"/>
</dbReference>
<feature type="non-terminal residue" evidence="12">
    <location>
        <position position="72"/>
    </location>
</feature>
<evidence type="ECO:0000256" key="7">
    <source>
        <dbReference type="ARBA" id="ARBA00023157"/>
    </source>
</evidence>
<sequence length="72" mass="8182">SATHTPVECCFNYAKHALRPAVLKNFYETPKECFYPAIVFETKNGKKVCVDPEQPWVTKMVAKLQNNTTPHA</sequence>
<evidence type="ECO:0000256" key="6">
    <source>
        <dbReference type="ARBA" id="ARBA00022729"/>
    </source>
</evidence>
<evidence type="ECO:0000256" key="5">
    <source>
        <dbReference type="ARBA" id="ARBA00022525"/>
    </source>
</evidence>
<protein>
    <recommendedName>
        <fullName evidence="10">C-C motif chemokine</fullName>
    </recommendedName>
</protein>
<keyword evidence="8" id="KW-0395">Inflammatory response</keyword>
<dbReference type="PANTHER" id="PTHR12015:SF111">
    <property type="entry name" value="C-C MOTIF CHEMOKINE 17"/>
    <property type="match status" value="1"/>
</dbReference>
<dbReference type="SMART" id="SM00199">
    <property type="entry name" value="SCY"/>
    <property type="match status" value="1"/>
</dbReference>
<organism evidence="12 13">
    <name type="scientific">Eudromia elegans</name>
    <name type="common">Elegant crested-tinamou</name>
    <dbReference type="NCBI Taxonomy" id="8805"/>
    <lineage>
        <taxon>Eukaryota</taxon>
        <taxon>Metazoa</taxon>
        <taxon>Chordata</taxon>
        <taxon>Craniata</taxon>
        <taxon>Vertebrata</taxon>
        <taxon>Euteleostomi</taxon>
        <taxon>Archelosauria</taxon>
        <taxon>Archosauria</taxon>
        <taxon>Dinosauria</taxon>
        <taxon>Saurischia</taxon>
        <taxon>Theropoda</taxon>
        <taxon>Coelurosauria</taxon>
        <taxon>Aves</taxon>
        <taxon>Palaeognathae</taxon>
        <taxon>Tinamiformes</taxon>
        <taxon>Tinamidae</taxon>
        <taxon>Eudromia</taxon>
    </lineage>
</organism>
<feature type="non-terminal residue" evidence="12">
    <location>
        <position position="1"/>
    </location>
</feature>
<keyword evidence="3 10" id="KW-0145">Chemotaxis</keyword>
<dbReference type="Gene3D" id="2.40.50.40">
    <property type="match status" value="1"/>
</dbReference>
<dbReference type="GO" id="GO:0006955">
    <property type="term" value="P:immune response"/>
    <property type="evidence" value="ECO:0007669"/>
    <property type="project" value="InterPro"/>
</dbReference>
<evidence type="ECO:0000256" key="3">
    <source>
        <dbReference type="ARBA" id="ARBA00022500"/>
    </source>
</evidence>
<evidence type="ECO:0000256" key="4">
    <source>
        <dbReference type="ARBA" id="ARBA00022514"/>
    </source>
</evidence>
<evidence type="ECO:0000313" key="13">
    <source>
        <dbReference type="Proteomes" id="UP000533954"/>
    </source>
</evidence>
<dbReference type="FunFam" id="2.40.50.40:FF:000002">
    <property type="entry name" value="C-C motif chemokine"/>
    <property type="match status" value="1"/>
</dbReference>